<dbReference type="InterPro" id="IPR029787">
    <property type="entry name" value="Nucleotide_cyclase"/>
</dbReference>
<dbReference type="GO" id="GO:1902201">
    <property type="term" value="P:negative regulation of bacterial-type flagellum-dependent cell motility"/>
    <property type="evidence" value="ECO:0007669"/>
    <property type="project" value="TreeGrafter"/>
</dbReference>
<dbReference type="InterPro" id="IPR043128">
    <property type="entry name" value="Rev_trsase/Diguanyl_cyclase"/>
</dbReference>
<dbReference type="SMART" id="SM00267">
    <property type="entry name" value="GGDEF"/>
    <property type="match status" value="1"/>
</dbReference>
<dbReference type="InterPro" id="IPR050469">
    <property type="entry name" value="Diguanylate_Cyclase"/>
</dbReference>
<dbReference type="AlphaFoldDB" id="A0A2V3Y109"/>
<dbReference type="GO" id="GO:0043709">
    <property type="term" value="P:cell adhesion involved in single-species biofilm formation"/>
    <property type="evidence" value="ECO:0007669"/>
    <property type="project" value="TreeGrafter"/>
</dbReference>
<comment type="caution">
    <text evidence="3">The sequence shown here is derived from an EMBL/GenBank/DDBJ whole genome shotgun (WGS) entry which is preliminary data.</text>
</comment>
<dbReference type="GO" id="GO:0005886">
    <property type="term" value="C:plasma membrane"/>
    <property type="evidence" value="ECO:0007669"/>
    <property type="project" value="TreeGrafter"/>
</dbReference>
<evidence type="ECO:0000313" key="3">
    <source>
        <dbReference type="EMBL" id="PXX49680.1"/>
    </source>
</evidence>
<feature type="transmembrane region" description="Helical" evidence="1">
    <location>
        <begin position="64"/>
        <end position="82"/>
    </location>
</feature>
<feature type="transmembrane region" description="Helical" evidence="1">
    <location>
        <begin position="173"/>
        <end position="192"/>
    </location>
</feature>
<feature type="transmembrane region" description="Helical" evidence="1">
    <location>
        <begin position="135"/>
        <end position="153"/>
    </location>
</feature>
<evidence type="ECO:0000313" key="4">
    <source>
        <dbReference type="Proteomes" id="UP000248057"/>
    </source>
</evidence>
<accession>A0A2V3Y109</accession>
<dbReference type="PROSITE" id="PS50887">
    <property type="entry name" value="GGDEF"/>
    <property type="match status" value="1"/>
</dbReference>
<proteinExistence type="predicted"/>
<keyword evidence="1" id="KW-0812">Transmembrane</keyword>
<dbReference type="InterPro" id="IPR000160">
    <property type="entry name" value="GGDEF_dom"/>
</dbReference>
<dbReference type="Proteomes" id="UP000248057">
    <property type="component" value="Unassembled WGS sequence"/>
</dbReference>
<keyword evidence="4" id="KW-1185">Reference proteome</keyword>
<feature type="transmembrane region" description="Helical" evidence="1">
    <location>
        <begin position="89"/>
        <end position="115"/>
    </location>
</feature>
<gene>
    <name evidence="3" type="ORF">DFR60_11365</name>
</gene>
<feature type="transmembrane region" description="Helical" evidence="1">
    <location>
        <begin position="6"/>
        <end position="28"/>
    </location>
</feature>
<feature type="domain" description="GGDEF" evidence="2">
    <location>
        <begin position="283"/>
        <end position="413"/>
    </location>
</feature>
<keyword evidence="1" id="KW-1133">Transmembrane helix</keyword>
<dbReference type="Gene3D" id="3.30.70.270">
    <property type="match status" value="1"/>
</dbReference>
<dbReference type="PANTHER" id="PTHR45138">
    <property type="entry name" value="REGULATORY COMPONENTS OF SENSORY TRANSDUCTION SYSTEM"/>
    <property type="match status" value="1"/>
</dbReference>
<evidence type="ECO:0000259" key="2">
    <source>
        <dbReference type="PROSITE" id="PS50887"/>
    </source>
</evidence>
<dbReference type="CDD" id="cd01949">
    <property type="entry name" value="GGDEF"/>
    <property type="match status" value="1"/>
</dbReference>
<feature type="transmembrane region" description="Helical" evidence="1">
    <location>
        <begin position="40"/>
        <end position="58"/>
    </location>
</feature>
<protein>
    <submittedName>
        <fullName evidence="3">Diguanylate cyclase (GGDEF)-like protein</fullName>
    </submittedName>
</protein>
<evidence type="ECO:0000256" key="1">
    <source>
        <dbReference type="SAM" id="Phobius"/>
    </source>
</evidence>
<organism evidence="3 4">
    <name type="scientific">Hungatella effluvii</name>
    <dbReference type="NCBI Taxonomy" id="1096246"/>
    <lineage>
        <taxon>Bacteria</taxon>
        <taxon>Bacillati</taxon>
        <taxon>Bacillota</taxon>
        <taxon>Clostridia</taxon>
        <taxon>Lachnospirales</taxon>
        <taxon>Lachnospiraceae</taxon>
        <taxon>Hungatella</taxon>
    </lineage>
</organism>
<dbReference type="EMBL" id="QJKD01000013">
    <property type="protein sequence ID" value="PXX49680.1"/>
    <property type="molecule type" value="Genomic_DNA"/>
</dbReference>
<dbReference type="SUPFAM" id="SSF55073">
    <property type="entry name" value="Nucleotide cyclase"/>
    <property type="match status" value="1"/>
</dbReference>
<reference evidence="3 4" key="1">
    <citation type="submission" date="2018-05" db="EMBL/GenBank/DDBJ databases">
        <title>Genomic Encyclopedia of Type Strains, Phase IV (KMG-IV): sequencing the most valuable type-strain genomes for metagenomic binning, comparative biology and taxonomic classification.</title>
        <authorList>
            <person name="Goeker M."/>
        </authorList>
    </citation>
    <scope>NUCLEOTIDE SEQUENCE [LARGE SCALE GENOMIC DNA]</scope>
    <source>
        <strain evidence="3 4">DSM 24995</strain>
    </source>
</reference>
<dbReference type="GeneID" id="86063563"/>
<dbReference type="RefSeq" id="WP_110324758.1">
    <property type="nucleotide sequence ID" value="NZ_QJKD01000013.1"/>
</dbReference>
<dbReference type="Pfam" id="PF00990">
    <property type="entry name" value="GGDEF"/>
    <property type="match status" value="1"/>
</dbReference>
<sequence length="413" mass="47236">MSNNIILIISIMTPITYYYFNWCYFTLVRTLRGLGNQRPGWIMVTATLNYLLFVMCSLAELNLIWNWTAFFLFLMTETFFYCRGGRKEAAFFAFIGILCGLTVNIFCRCVIAIIISQPLANFDNHVVSNTENLKAIPVSLGFLLGGVVFRILVRPMPGRRIRTLLGHSEHLSFVLKVMTGMFLYLFLNLLIYQTRENGLLLKLWGIKSCVFVTAGTYLGIRFAQQMCDLSDFRNRNHLVRQELLLKSQEEEKLRAEAYQDTLTGCYTRLYAEEELARLLKEGIPFSICFADLDGLKQVNDRYGHEAGDQYLVAVAATLSGICGELEILTRYGGDEFLALFPMQSTAVISNRMQEADRKLQRNGESELFSFPMSLSFGVANSSESTDMKELLRIADKRMYARKNHKSEDLMEQN</sequence>
<name>A0A2V3Y109_9FIRM</name>
<dbReference type="GO" id="GO:0052621">
    <property type="term" value="F:diguanylate cyclase activity"/>
    <property type="evidence" value="ECO:0007669"/>
    <property type="project" value="TreeGrafter"/>
</dbReference>
<dbReference type="PANTHER" id="PTHR45138:SF6">
    <property type="entry name" value="DIGUANYLATE CYCLASE DGCN"/>
    <property type="match status" value="1"/>
</dbReference>
<keyword evidence="1" id="KW-0472">Membrane</keyword>
<dbReference type="NCBIfam" id="TIGR00254">
    <property type="entry name" value="GGDEF"/>
    <property type="match status" value="1"/>
</dbReference>